<evidence type="ECO:0008006" key="4">
    <source>
        <dbReference type="Google" id="ProtNLM"/>
    </source>
</evidence>
<name>A0A9P4JYU9_9PLEO</name>
<keyword evidence="3" id="KW-1185">Reference proteome</keyword>
<dbReference type="AlphaFoldDB" id="A0A9P4JYU9"/>
<accession>A0A9P4JYU9</accession>
<reference evidence="3" key="1">
    <citation type="journal article" date="2020" name="Stud. Mycol.">
        <title>101 Dothideomycetes genomes: A test case for predicting lifestyles and emergence of pathogens.</title>
        <authorList>
            <person name="Haridas S."/>
            <person name="Albert R."/>
            <person name="Binder M."/>
            <person name="Bloem J."/>
            <person name="LaButti K."/>
            <person name="Salamov A."/>
            <person name="Andreopoulos B."/>
            <person name="Baker S."/>
            <person name="Barry K."/>
            <person name="Bills G."/>
            <person name="Bluhm B."/>
            <person name="Cannon C."/>
            <person name="Castanera R."/>
            <person name="Culley D."/>
            <person name="Daum C."/>
            <person name="Ezra D."/>
            <person name="Gonzalez J."/>
            <person name="Henrissat B."/>
            <person name="Kuo A."/>
            <person name="Liang C."/>
            <person name="Lipzen A."/>
            <person name="Lutzoni F."/>
            <person name="Magnuson J."/>
            <person name="Mondo S."/>
            <person name="Nolan M."/>
            <person name="Ohm R."/>
            <person name="Pangilinan J."/>
            <person name="Park H.-J."/>
            <person name="Ramirez L."/>
            <person name="Alfaro M."/>
            <person name="Sun H."/>
            <person name="Tritt A."/>
            <person name="Yoshinaga Y."/>
            <person name="Zwiers L.-H."/>
            <person name="Turgeon B."/>
            <person name="Goodwin S."/>
            <person name="Spatafora J."/>
            <person name="Crous P."/>
            <person name="Grigoriev I."/>
        </authorList>
    </citation>
    <scope>NUCLEOTIDE SEQUENCE [LARGE SCALE GENOMIC DNA]</scope>
    <source>
        <strain evidence="3">CBS 304.66</strain>
    </source>
</reference>
<sequence length="203" mass="22551">MLLTTLFLLPLLAGASPFSRRACAIEYPSYIGWVDSENPDMVFFPLPNNAVTRVSKEPRTSPPGSRWVDTFIEFKVPQGSWGCQLELYFEKGFGMVWRDHPYGPVKADVWNVDGNVPLGPYNISLTWNSAPKPVNLFGTTGDIPLPAYPGGYSQDVKKVINSAGCKDKMTYRVKVPAEVVEGGVRVQQDNGHPFGGWRMLHNC</sequence>
<evidence type="ECO:0000313" key="3">
    <source>
        <dbReference type="Proteomes" id="UP000800093"/>
    </source>
</evidence>
<evidence type="ECO:0000313" key="2">
    <source>
        <dbReference type="EMBL" id="KAF2258906.1"/>
    </source>
</evidence>
<dbReference type="Proteomes" id="UP000800093">
    <property type="component" value="Unassembled WGS sequence"/>
</dbReference>
<feature type="chain" id="PRO_5040506923" description="Ubiquitin 3 binding protein But2 C-terminal domain-containing protein" evidence="1">
    <location>
        <begin position="16"/>
        <end position="203"/>
    </location>
</feature>
<protein>
    <recommendedName>
        <fullName evidence="4">Ubiquitin 3 binding protein But2 C-terminal domain-containing protein</fullName>
    </recommendedName>
</protein>
<proteinExistence type="predicted"/>
<gene>
    <name evidence="2" type="ORF">CC78DRAFT_537449</name>
</gene>
<evidence type="ECO:0000256" key="1">
    <source>
        <dbReference type="SAM" id="SignalP"/>
    </source>
</evidence>
<comment type="caution">
    <text evidence="2">The sequence shown here is derived from an EMBL/GenBank/DDBJ whole genome shotgun (WGS) entry which is preliminary data.</text>
</comment>
<organism evidence="2 3">
    <name type="scientific">Lojkania enalia</name>
    <dbReference type="NCBI Taxonomy" id="147567"/>
    <lineage>
        <taxon>Eukaryota</taxon>
        <taxon>Fungi</taxon>
        <taxon>Dikarya</taxon>
        <taxon>Ascomycota</taxon>
        <taxon>Pezizomycotina</taxon>
        <taxon>Dothideomycetes</taxon>
        <taxon>Pleosporomycetidae</taxon>
        <taxon>Pleosporales</taxon>
        <taxon>Pleosporales incertae sedis</taxon>
        <taxon>Lojkania</taxon>
    </lineage>
</organism>
<keyword evidence="1" id="KW-0732">Signal</keyword>
<feature type="signal peptide" evidence="1">
    <location>
        <begin position="1"/>
        <end position="15"/>
    </location>
</feature>
<dbReference type="OrthoDB" id="3790222at2759"/>
<dbReference type="EMBL" id="ML986728">
    <property type="protein sequence ID" value="KAF2258906.1"/>
    <property type="molecule type" value="Genomic_DNA"/>
</dbReference>